<dbReference type="EMBL" id="MU074613">
    <property type="protein sequence ID" value="KAF5825234.1"/>
    <property type="molecule type" value="Genomic_DNA"/>
</dbReference>
<protein>
    <submittedName>
        <fullName evidence="2">Uncharacterized protein</fullName>
    </submittedName>
</protein>
<feature type="compositionally biased region" description="Polar residues" evidence="1">
    <location>
        <begin position="1"/>
        <end position="20"/>
    </location>
</feature>
<sequence length="108" mass="11944">ANIERPTSQPASKRSRSINYKQLLDGSDEDERSADVSSEYVGSDDEEEEPCMKSKRKELMDAVDAALAAKPLNASRLQRLYTEAGKAKASALIGKRRHEKLHAALKNT</sequence>
<evidence type="ECO:0000256" key="1">
    <source>
        <dbReference type="SAM" id="MobiDB-lite"/>
    </source>
</evidence>
<organism evidence="2 3">
    <name type="scientific">Dunaliella salina</name>
    <name type="common">Green alga</name>
    <name type="synonym">Protococcus salinus</name>
    <dbReference type="NCBI Taxonomy" id="3046"/>
    <lineage>
        <taxon>Eukaryota</taxon>
        <taxon>Viridiplantae</taxon>
        <taxon>Chlorophyta</taxon>
        <taxon>core chlorophytes</taxon>
        <taxon>Chlorophyceae</taxon>
        <taxon>CS clade</taxon>
        <taxon>Chlamydomonadales</taxon>
        <taxon>Dunaliellaceae</taxon>
        <taxon>Dunaliella</taxon>
    </lineage>
</organism>
<name>A0ABQ7FRL9_DUNSA</name>
<accession>A0ABQ7FRL9</accession>
<comment type="caution">
    <text evidence="2">The sequence shown here is derived from an EMBL/GenBank/DDBJ whole genome shotgun (WGS) entry which is preliminary data.</text>
</comment>
<feature type="region of interest" description="Disordered" evidence="1">
    <location>
        <begin position="1"/>
        <end position="51"/>
    </location>
</feature>
<evidence type="ECO:0000313" key="2">
    <source>
        <dbReference type="EMBL" id="KAF5825234.1"/>
    </source>
</evidence>
<feature type="non-terminal residue" evidence="2">
    <location>
        <position position="1"/>
    </location>
</feature>
<dbReference type="Proteomes" id="UP000815325">
    <property type="component" value="Unassembled WGS sequence"/>
</dbReference>
<gene>
    <name evidence="2" type="ORF">DUNSADRAFT_13291</name>
</gene>
<keyword evidence="3" id="KW-1185">Reference proteome</keyword>
<evidence type="ECO:0000313" key="3">
    <source>
        <dbReference type="Proteomes" id="UP000815325"/>
    </source>
</evidence>
<proteinExistence type="predicted"/>
<reference evidence="2" key="1">
    <citation type="submission" date="2017-08" db="EMBL/GenBank/DDBJ databases">
        <authorList>
            <person name="Polle J.E."/>
            <person name="Barry K."/>
            <person name="Cushman J."/>
            <person name="Schmutz J."/>
            <person name="Tran D."/>
            <person name="Hathwaick L.T."/>
            <person name="Yim W.C."/>
            <person name="Jenkins J."/>
            <person name="Mckie-Krisberg Z.M."/>
            <person name="Prochnik S."/>
            <person name="Lindquist E."/>
            <person name="Dockter R.B."/>
            <person name="Adam C."/>
            <person name="Molina H."/>
            <person name="Bunkerborg J."/>
            <person name="Jin E."/>
            <person name="Buchheim M."/>
            <person name="Magnuson J."/>
        </authorList>
    </citation>
    <scope>NUCLEOTIDE SEQUENCE</scope>
    <source>
        <strain evidence="2">CCAP 19/18</strain>
    </source>
</reference>